<proteinExistence type="predicted"/>
<feature type="domain" description="Protein kinase" evidence="1">
    <location>
        <begin position="54"/>
        <end position="328"/>
    </location>
</feature>
<evidence type="ECO:0000313" key="2">
    <source>
        <dbReference type="EMBL" id="TDL18657.1"/>
    </source>
</evidence>
<evidence type="ECO:0000313" key="3">
    <source>
        <dbReference type="Proteomes" id="UP000294933"/>
    </source>
</evidence>
<gene>
    <name evidence="2" type="ORF">BD410DRAFT_806377</name>
</gene>
<evidence type="ECO:0000259" key="1">
    <source>
        <dbReference type="PROSITE" id="PS50011"/>
    </source>
</evidence>
<dbReference type="STRING" id="50990.A0A4Y7PTB8"/>
<keyword evidence="3" id="KW-1185">Reference proteome</keyword>
<dbReference type="InterPro" id="IPR052396">
    <property type="entry name" value="Meiotic_Drive_Suppr_Kinase"/>
</dbReference>
<protein>
    <recommendedName>
        <fullName evidence="1">Protein kinase domain-containing protein</fullName>
    </recommendedName>
</protein>
<dbReference type="SUPFAM" id="SSF56112">
    <property type="entry name" value="Protein kinase-like (PK-like)"/>
    <property type="match status" value="1"/>
</dbReference>
<dbReference type="Pfam" id="PF07714">
    <property type="entry name" value="PK_Tyr_Ser-Thr"/>
    <property type="match status" value="1"/>
</dbReference>
<dbReference type="PANTHER" id="PTHR37171:SF1">
    <property type="entry name" value="SERINE_THREONINE-PROTEIN KINASE YRZF-RELATED"/>
    <property type="match status" value="1"/>
</dbReference>
<dbReference type="InterPro" id="IPR011009">
    <property type="entry name" value="Kinase-like_dom_sf"/>
</dbReference>
<dbReference type="Proteomes" id="UP000294933">
    <property type="component" value="Unassembled WGS sequence"/>
</dbReference>
<dbReference type="AlphaFoldDB" id="A0A4Y7PTB8"/>
<dbReference type="EMBL" id="ML170205">
    <property type="protein sequence ID" value="TDL18657.1"/>
    <property type="molecule type" value="Genomic_DNA"/>
</dbReference>
<dbReference type="InterPro" id="IPR001245">
    <property type="entry name" value="Ser-Thr/Tyr_kinase_cat_dom"/>
</dbReference>
<dbReference type="VEuPathDB" id="FungiDB:BD410DRAFT_806377"/>
<dbReference type="OrthoDB" id="2954877at2759"/>
<name>A0A4Y7PTB8_9AGAM</name>
<organism evidence="2 3">
    <name type="scientific">Rickenella mellea</name>
    <dbReference type="NCBI Taxonomy" id="50990"/>
    <lineage>
        <taxon>Eukaryota</taxon>
        <taxon>Fungi</taxon>
        <taxon>Dikarya</taxon>
        <taxon>Basidiomycota</taxon>
        <taxon>Agaricomycotina</taxon>
        <taxon>Agaricomycetes</taxon>
        <taxon>Hymenochaetales</taxon>
        <taxon>Rickenellaceae</taxon>
        <taxon>Rickenella</taxon>
    </lineage>
</organism>
<dbReference type="GO" id="GO:0004672">
    <property type="term" value="F:protein kinase activity"/>
    <property type="evidence" value="ECO:0007669"/>
    <property type="project" value="InterPro"/>
</dbReference>
<dbReference type="GO" id="GO:0005524">
    <property type="term" value="F:ATP binding"/>
    <property type="evidence" value="ECO:0007669"/>
    <property type="project" value="InterPro"/>
</dbReference>
<dbReference type="InterPro" id="IPR000719">
    <property type="entry name" value="Prot_kinase_dom"/>
</dbReference>
<dbReference type="Gene3D" id="1.10.510.10">
    <property type="entry name" value="Transferase(Phosphotransferase) domain 1"/>
    <property type="match status" value="1"/>
</dbReference>
<accession>A0A4Y7PTB8</accession>
<sequence>MDPSLDFTISRRIIFNTEVFPTTPATIKYDPENPESPLPRNYETSEIDVPTLIDARPLEIGQDKWAQIYACQMEDPRLEGQADVVLKLYQEQYFPPRYDEEDYSIPNYESELQSRNGATGEMTEELLAWTETWAYARLQSLQGTCIPIFYGTYEFILPDGEVSLGIILSFVRGVDLQAYCHLVSREEKMNNWHNVARDICVAIDKIHKLGVMHGDTRSDNIMISTPSTDDPTTSEPCHPVVTIIDFALSRSLPYRPPHHSPSANEDIFAVSEMILEVCCRTGRVDTHTRIVRRCEFYEEVKRRFPEDAWLQSPEWRDCIDCGGVVPVA</sequence>
<dbReference type="PROSITE" id="PS50011">
    <property type="entry name" value="PROTEIN_KINASE_DOM"/>
    <property type="match status" value="1"/>
</dbReference>
<dbReference type="PANTHER" id="PTHR37171">
    <property type="entry name" value="SERINE/THREONINE-PROTEIN KINASE YRZF-RELATED"/>
    <property type="match status" value="1"/>
</dbReference>
<reference evidence="2 3" key="1">
    <citation type="submission" date="2018-06" db="EMBL/GenBank/DDBJ databases">
        <title>A transcriptomic atlas of mushroom development highlights an independent origin of complex multicellularity.</title>
        <authorList>
            <consortium name="DOE Joint Genome Institute"/>
            <person name="Krizsan K."/>
            <person name="Almasi E."/>
            <person name="Merenyi Z."/>
            <person name="Sahu N."/>
            <person name="Viragh M."/>
            <person name="Koszo T."/>
            <person name="Mondo S."/>
            <person name="Kiss B."/>
            <person name="Balint B."/>
            <person name="Kues U."/>
            <person name="Barry K."/>
            <person name="Hegedus J.C."/>
            <person name="Henrissat B."/>
            <person name="Johnson J."/>
            <person name="Lipzen A."/>
            <person name="Ohm R."/>
            <person name="Nagy I."/>
            <person name="Pangilinan J."/>
            <person name="Yan J."/>
            <person name="Xiong Y."/>
            <person name="Grigoriev I.V."/>
            <person name="Hibbett D.S."/>
            <person name="Nagy L.G."/>
        </authorList>
    </citation>
    <scope>NUCLEOTIDE SEQUENCE [LARGE SCALE GENOMIC DNA]</scope>
    <source>
        <strain evidence="2 3">SZMC22713</strain>
    </source>
</reference>